<evidence type="ECO:0000313" key="6">
    <source>
        <dbReference type="EMBL" id="KAK4246244.1"/>
    </source>
</evidence>
<evidence type="ECO:0000313" key="7">
    <source>
        <dbReference type="Proteomes" id="UP001303647"/>
    </source>
</evidence>
<dbReference type="GO" id="GO:0000976">
    <property type="term" value="F:transcription cis-regulatory region binding"/>
    <property type="evidence" value="ECO:0007669"/>
    <property type="project" value="TreeGrafter"/>
</dbReference>
<comment type="subcellular location">
    <subcellularLocation>
        <location evidence="1">Nucleus</location>
    </subcellularLocation>
</comment>
<sequence length="373" mass="40383">MAVTAKSVKAQSLMSTAIREHVARKMIVENQKSMGILLELLVFLGWPHSHRKKRLHLTLMGSLAMSLIYDLCLDKSPTPPSFGFSLCKGDRVLVALVNVQLVVDQVTATTSQSHAGEQIPAIPFYLESLQARLQAISNEVPAGLANHDLLPASIIHAELLLNKARLLHIGGHHSTNATTNNLTLPRHALLNATLAAASGWLDMLLATPPHRHSDAPFLLWVKTGDALTMLLRLVTREDPAWRTAMSAAQGGSPLNPAHVCSRLAAIADAITDLWQRGEAADPNPDAVLLWIRGMVESMRTAWRAEVEAAGLLIDDSLSCSLDVLERPVEALTDRTERVGDGVGATVSGGESEGVGEMAAWSPWFMDVLEVPWD</sequence>
<reference evidence="6" key="2">
    <citation type="submission" date="2023-05" db="EMBL/GenBank/DDBJ databases">
        <authorList>
            <consortium name="Lawrence Berkeley National Laboratory"/>
            <person name="Steindorff A."/>
            <person name="Hensen N."/>
            <person name="Bonometti L."/>
            <person name="Westerberg I."/>
            <person name="Brannstrom I.O."/>
            <person name="Guillou S."/>
            <person name="Cros-Aarteil S."/>
            <person name="Calhoun S."/>
            <person name="Haridas S."/>
            <person name="Kuo A."/>
            <person name="Mondo S."/>
            <person name="Pangilinan J."/>
            <person name="Riley R."/>
            <person name="Labutti K."/>
            <person name="Andreopoulos B."/>
            <person name="Lipzen A."/>
            <person name="Chen C."/>
            <person name="Yanf M."/>
            <person name="Daum C."/>
            <person name="Ng V."/>
            <person name="Clum A."/>
            <person name="Ohm R."/>
            <person name="Martin F."/>
            <person name="Silar P."/>
            <person name="Natvig D."/>
            <person name="Lalanne C."/>
            <person name="Gautier V."/>
            <person name="Ament-Velasquez S.L."/>
            <person name="Kruys A."/>
            <person name="Hutchinson M.I."/>
            <person name="Powell A.J."/>
            <person name="Barry K."/>
            <person name="Miller A.N."/>
            <person name="Grigoriev I.V."/>
            <person name="Debuchy R."/>
            <person name="Gladieux P."/>
            <person name="Thoren M.H."/>
            <person name="Johannesson H."/>
        </authorList>
    </citation>
    <scope>NUCLEOTIDE SEQUENCE</scope>
    <source>
        <strain evidence="6">CBS 359.72</strain>
    </source>
</reference>
<name>A0AAN7HNP0_9PEZI</name>
<evidence type="ECO:0000256" key="1">
    <source>
        <dbReference type="ARBA" id="ARBA00004123"/>
    </source>
</evidence>
<comment type="caution">
    <text evidence="6">The sequence shown here is derived from an EMBL/GenBank/DDBJ whole genome shotgun (WGS) entry which is preliminary data.</text>
</comment>
<proteinExistence type="predicted"/>
<protein>
    <submittedName>
        <fullName evidence="6">Uncharacterized protein</fullName>
    </submittedName>
</protein>
<evidence type="ECO:0000256" key="2">
    <source>
        <dbReference type="ARBA" id="ARBA00023015"/>
    </source>
</evidence>
<accession>A0AAN7HNP0</accession>
<dbReference type="PANTHER" id="PTHR31845:SF32">
    <property type="entry name" value="MISCELLANEOUS ZN(II)2CYS6 TRANSCRIPTION FACTOR (EUROFUNG)-RELATED"/>
    <property type="match status" value="1"/>
</dbReference>
<evidence type="ECO:0000256" key="3">
    <source>
        <dbReference type="ARBA" id="ARBA00023125"/>
    </source>
</evidence>
<dbReference type="InterPro" id="IPR051089">
    <property type="entry name" value="prtT"/>
</dbReference>
<dbReference type="Proteomes" id="UP001303647">
    <property type="component" value="Unassembled WGS sequence"/>
</dbReference>
<dbReference type="GO" id="GO:0000981">
    <property type="term" value="F:DNA-binding transcription factor activity, RNA polymerase II-specific"/>
    <property type="evidence" value="ECO:0007669"/>
    <property type="project" value="TreeGrafter"/>
</dbReference>
<keyword evidence="3" id="KW-0238">DNA-binding</keyword>
<dbReference type="PANTHER" id="PTHR31845">
    <property type="entry name" value="FINGER DOMAIN PROTEIN, PUTATIVE-RELATED"/>
    <property type="match status" value="1"/>
</dbReference>
<dbReference type="EMBL" id="MU857679">
    <property type="protein sequence ID" value="KAK4246244.1"/>
    <property type="molecule type" value="Genomic_DNA"/>
</dbReference>
<gene>
    <name evidence="6" type="ORF">C7999DRAFT_33378</name>
</gene>
<keyword evidence="5" id="KW-0539">Nucleus</keyword>
<keyword evidence="2" id="KW-0805">Transcription regulation</keyword>
<organism evidence="6 7">
    <name type="scientific">Corynascus novoguineensis</name>
    <dbReference type="NCBI Taxonomy" id="1126955"/>
    <lineage>
        <taxon>Eukaryota</taxon>
        <taxon>Fungi</taxon>
        <taxon>Dikarya</taxon>
        <taxon>Ascomycota</taxon>
        <taxon>Pezizomycotina</taxon>
        <taxon>Sordariomycetes</taxon>
        <taxon>Sordariomycetidae</taxon>
        <taxon>Sordariales</taxon>
        <taxon>Chaetomiaceae</taxon>
        <taxon>Corynascus</taxon>
    </lineage>
</organism>
<evidence type="ECO:0000256" key="5">
    <source>
        <dbReference type="ARBA" id="ARBA00023242"/>
    </source>
</evidence>
<keyword evidence="4" id="KW-0804">Transcription</keyword>
<evidence type="ECO:0000256" key="4">
    <source>
        <dbReference type="ARBA" id="ARBA00023163"/>
    </source>
</evidence>
<keyword evidence="7" id="KW-1185">Reference proteome</keyword>
<dbReference type="AlphaFoldDB" id="A0AAN7HNP0"/>
<reference evidence="6" key="1">
    <citation type="journal article" date="2023" name="Mol. Phylogenet. Evol.">
        <title>Genome-scale phylogeny and comparative genomics of the fungal order Sordariales.</title>
        <authorList>
            <person name="Hensen N."/>
            <person name="Bonometti L."/>
            <person name="Westerberg I."/>
            <person name="Brannstrom I.O."/>
            <person name="Guillou S."/>
            <person name="Cros-Aarteil S."/>
            <person name="Calhoun S."/>
            <person name="Haridas S."/>
            <person name="Kuo A."/>
            <person name="Mondo S."/>
            <person name="Pangilinan J."/>
            <person name="Riley R."/>
            <person name="LaButti K."/>
            <person name="Andreopoulos B."/>
            <person name="Lipzen A."/>
            <person name="Chen C."/>
            <person name="Yan M."/>
            <person name="Daum C."/>
            <person name="Ng V."/>
            <person name="Clum A."/>
            <person name="Steindorff A."/>
            <person name="Ohm R.A."/>
            <person name="Martin F."/>
            <person name="Silar P."/>
            <person name="Natvig D.O."/>
            <person name="Lalanne C."/>
            <person name="Gautier V."/>
            <person name="Ament-Velasquez S.L."/>
            <person name="Kruys A."/>
            <person name="Hutchinson M.I."/>
            <person name="Powell A.J."/>
            <person name="Barry K."/>
            <person name="Miller A.N."/>
            <person name="Grigoriev I.V."/>
            <person name="Debuchy R."/>
            <person name="Gladieux P."/>
            <person name="Hiltunen Thoren M."/>
            <person name="Johannesson H."/>
        </authorList>
    </citation>
    <scope>NUCLEOTIDE SEQUENCE</scope>
    <source>
        <strain evidence="6">CBS 359.72</strain>
    </source>
</reference>
<dbReference type="GO" id="GO:0005634">
    <property type="term" value="C:nucleus"/>
    <property type="evidence" value="ECO:0007669"/>
    <property type="project" value="UniProtKB-SubCell"/>
</dbReference>